<reference evidence="15" key="1">
    <citation type="submission" date="2018-03" db="EMBL/GenBank/DDBJ databases">
        <authorList>
            <person name="Guldener U."/>
        </authorList>
    </citation>
    <scope>NUCLEOTIDE SEQUENCE</scope>
</reference>
<dbReference type="EC" id="2.4.1.186" evidence="10"/>
<comment type="similarity">
    <text evidence="9">Belongs to the glycosyltransferase 8 family. Glycogenin subfamily.</text>
</comment>
<comment type="caution">
    <text evidence="15">The sequence shown here is derived from an EMBL/GenBank/DDBJ whole genome shotgun (WGS) entry which is preliminary data.</text>
</comment>
<accession>A0AAE8SS15</accession>
<evidence type="ECO:0000256" key="4">
    <source>
        <dbReference type="ARBA" id="ARBA00022679"/>
    </source>
</evidence>
<feature type="region of interest" description="Disordered" evidence="14">
    <location>
        <begin position="223"/>
        <end position="246"/>
    </location>
</feature>
<gene>
    <name evidence="15" type="ORF">DNG_01842</name>
</gene>
<evidence type="ECO:0000313" key="15">
    <source>
        <dbReference type="EMBL" id="SPN98801.1"/>
    </source>
</evidence>
<comment type="catalytic activity">
    <reaction evidence="12">
        <text>L-tyrosyl-[glycogenin] + UDP-alpha-D-glucose = alpha-D-glucosyl-L-tyrosyl-[glycogenin] + UDP + H(+)</text>
        <dbReference type="Rhea" id="RHEA:23360"/>
        <dbReference type="Rhea" id="RHEA-COMP:14604"/>
        <dbReference type="Rhea" id="RHEA-COMP:14605"/>
        <dbReference type="ChEBI" id="CHEBI:15378"/>
        <dbReference type="ChEBI" id="CHEBI:46858"/>
        <dbReference type="ChEBI" id="CHEBI:58223"/>
        <dbReference type="ChEBI" id="CHEBI:58885"/>
        <dbReference type="ChEBI" id="CHEBI:140573"/>
        <dbReference type="EC" id="2.4.1.186"/>
    </reaction>
</comment>
<evidence type="ECO:0000256" key="7">
    <source>
        <dbReference type="ARBA" id="ARBA00023180"/>
    </source>
</evidence>
<evidence type="ECO:0000256" key="13">
    <source>
        <dbReference type="ARBA" id="ARBA00057883"/>
    </source>
</evidence>
<feature type="region of interest" description="Disordered" evidence="14">
    <location>
        <begin position="734"/>
        <end position="847"/>
    </location>
</feature>
<feature type="compositionally biased region" description="Low complexity" evidence="14">
    <location>
        <begin position="657"/>
        <end position="667"/>
    </location>
</feature>
<dbReference type="GO" id="GO:0005978">
    <property type="term" value="P:glycogen biosynthetic process"/>
    <property type="evidence" value="ECO:0007669"/>
    <property type="project" value="UniProtKB-KW"/>
</dbReference>
<proteinExistence type="inferred from homology"/>
<dbReference type="Pfam" id="PF01501">
    <property type="entry name" value="Glyco_transf_8"/>
    <property type="match status" value="1"/>
</dbReference>
<dbReference type="InterPro" id="IPR050587">
    <property type="entry name" value="GNT1/Glycosyltrans_8"/>
</dbReference>
<dbReference type="Proteomes" id="UP001187682">
    <property type="component" value="Unassembled WGS sequence"/>
</dbReference>
<evidence type="ECO:0000256" key="12">
    <source>
        <dbReference type="ARBA" id="ARBA00052293"/>
    </source>
</evidence>
<evidence type="ECO:0000256" key="10">
    <source>
        <dbReference type="ARBA" id="ARBA00038934"/>
    </source>
</evidence>
<feature type="compositionally biased region" description="Acidic residues" evidence="14">
    <location>
        <begin position="680"/>
        <end position="692"/>
    </location>
</feature>
<feature type="compositionally biased region" description="Basic and acidic residues" evidence="14">
    <location>
        <begin position="641"/>
        <end position="656"/>
    </location>
</feature>
<feature type="compositionally biased region" description="Polar residues" evidence="14">
    <location>
        <begin position="230"/>
        <end position="246"/>
    </location>
</feature>
<comment type="subcellular location">
    <subcellularLocation>
        <location evidence="2">Cytoplasm</location>
    </subcellularLocation>
</comment>
<dbReference type="PANTHER" id="PTHR11183">
    <property type="entry name" value="GLYCOGENIN SUBFAMILY MEMBER"/>
    <property type="match status" value="1"/>
</dbReference>
<dbReference type="GO" id="GO:0008466">
    <property type="term" value="F:glycogenin glucosyltransferase activity"/>
    <property type="evidence" value="ECO:0007669"/>
    <property type="project" value="UniProtKB-EC"/>
</dbReference>
<dbReference type="CDD" id="cd02537">
    <property type="entry name" value="GT8_Glycogenin"/>
    <property type="match status" value="1"/>
</dbReference>
<dbReference type="GO" id="GO:0046872">
    <property type="term" value="F:metal ion binding"/>
    <property type="evidence" value="ECO:0007669"/>
    <property type="project" value="UniProtKB-KW"/>
</dbReference>
<evidence type="ECO:0000256" key="5">
    <source>
        <dbReference type="ARBA" id="ARBA00022723"/>
    </source>
</evidence>
<evidence type="ECO:0000256" key="1">
    <source>
        <dbReference type="ARBA" id="ARBA00001936"/>
    </source>
</evidence>
<keyword evidence="3" id="KW-0963">Cytoplasm</keyword>
<comment type="catalytic activity">
    <reaction evidence="11">
        <text>[1,4-alpha-D-glucosyl](n)-L-tyrosyl-[glycogenin] + UDP-alpha-D-glucose = [1,4-alpha-D-glucosyl](n+1)-L-tyrosyl-[glycogenin] + UDP + H(+)</text>
        <dbReference type="Rhea" id="RHEA:56560"/>
        <dbReference type="Rhea" id="RHEA-COMP:14606"/>
        <dbReference type="Rhea" id="RHEA-COMP:14607"/>
        <dbReference type="ChEBI" id="CHEBI:15378"/>
        <dbReference type="ChEBI" id="CHEBI:58223"/>
        <dbReference type="ChEBI" id="CHEBI:58885"/>
        <dbReference type="ChEBI" id="CHEBI:140574"/>
        <dbReference type="EC" id="2.4.1.186"/>
    </reaction>
</comment>
<evidence type="ECO:0000256" key="14">
    <source>
        <dbReference type="SAM" id="MobiDB-lite"/>
    </source>
</evidence>
<feature type="compositionally biased region" description="Basic and acidic residues" evidence="14">
    <location>
        <begin position="619"/>
        <end position="629"/>
    </location>
</feature>
<keyword evidence="6" id="KW-0320">Glycogen biosynthesis</keyword>
<dbReference type="SUPFAM" id="SSF53448">
    <property type="entry name" value="Nucleotide-diphospho-sugar transferases"/>
    <property type="match status" value="1"/>
</dbReference>
<feature type="compositionally biased region" description="Basic and acidic residues" evidence="14">
    <location>
        <begin position="395"/>
        <end position="406"/>
    </location>
</feature>
<feature type="compositionally biased region" description="Low complexity" evidence="14">
    <location>
        <begin position="551"/>
        <end position="561"/>
    </location>
</feature>
<keyword evidence="7" id="KW-0325">Glycoprotein</keyword>
<evidence type="ECO:0000313" key="16">
    <source>
        <dbReference type="Proteomes" id="UP001187682"/>
    </source>
</evidence>
<evidence type="ECO:0000256" key="11">
    <source>
        <dbReference type="ARBA" id="ARBA00050886"/>
    </source>
</evidence>
<keyword evidence="16" id="KW-1185">Reference proteome</keyword>
<dbReference type="AlphaFoldDB" id="A0AAE8SS15"/>
<keyword evidence="5" id="KW-0479">Metal-binding</keyword>
<feature type="region of interest" description="Disordered" evidence="14">
    <location>
        <begin position="317"/>
        <end position="417"/>
    </location>
</feature>
<dbReference type="InterPro" id="IPR002495">
    <property type="entry name" value="Glyco_trans_8"/>
</dbReference>
<evidence type="ECO:0000256" key="3">
    <source>
        <dbReference type="ARBA" id="ARBA00022490"/>
    </source>
</evidence>
<dbReference type="InterPro" id="IPR029044">
    <property type="entry name" value="Nucleotide-diphossugar_trans"/>
</dbReference>
<comment type="cofactor">
    <cofactor evidence="1">
        <name>Mn(2+)</name>
        <dbReference type="ChEBI" id="CHEBI:29035"/>
    </cofactor>
</comment>
<evidence type="ECO:0000256" key="9">
    <source>
        <dbReference type="ARBA" id="ARBA00038162"/>
    </source>
</evidence>
<organism evidence="15 16">
    <name type="scientific">Cephalotrichum gorgonifer</name>
    <dbReference type="NCBI Taxonomy" id="2041049"/>
    <lineage>
        <taxon>Eukaryota</taxon>
        <taxon>Fungi</taxon>
        <taxon>Dikarya</taxon>
        <taxon>Ascomycota</taxon>
        <taxon>Pezizomycotina</taxon>
        <taxon>Sordariomycetes</taxon>
        <taxon>Hypocreomycetidae</taxon>
        <taxon>Microascales</taxon>
        <taxon>Microascaceae</taxon>
        <taxon>Cephalotrichum</taxon>
    </lineage>
</organism>
<feature type="compositionally biased region" description="Basic and acidic residues" evidence="14">
    <location>
        <begin position="333"/>
        <end position="350"/>
    </location>
</feature>
<evidence type="ECO:0000256" key="6">
    <source>
        <dbReference type="ARBA" id="ARBA00023056"/>
    </source>
</evidence>
<dbReference type="FunFam" id="3.90.550.10:FF:000092">
    <property type="entry name" value="Glycogenin 2"/>
    <property type="match status" value="1"/>
</dbReference>
<name>A0AAE8SS15_9PEZI</name>
<feature type="region of interest" description="Disordered" evidence="14">
    <location>
        <begin position="470"/>
        <end position="584"/>
    </location>
</feature>
<dbReference type="Gene3D" id="3.90.550.10">
    <property type="entry name" value="Spore Coat Polysaccharide Biosynthesis Protein SpsA, Chain A"/>
    <property type="match status" value="1"/>
</dbReference>
<evidence type="ECO:0000256" key="2">
    <source>
        <dbReference type="ARBA" id="ARBA00004496"/>
    </source>
</evidence>
<dbReference type="EMBL" id="ONZQ02000002">
    <property type="protein sequence ID" value="SPN98801.1"/>
    <property type="molecule type" value="Genomic_DNA"/>
</dbReference>
<dbReference type="GO" id="GO:0005737">
    <property type="term" value="C:cytoplasm"/>
    <property type="evidence" value="ECO:0007669"/>
    <property type="project" value="UniProtKB-SubCell"/>
</dbReference>
<keyword evidence="8" id="KW-0464">Manganese</keyword>
<feature type="compositionally biased region" description="Basic and acidic residues" evidence="14">
    <location>
        <begin position="762"/>
        <end position="778"/>
    </location>
</feature>
<feature type="region of interest" description="Disordered" evidence="14">
    <location>
        <begin position="604"/>
        <end position="719"/>
    </location>
</feature>
<evidence type="ECO:0000256" key="8">
    <source>
        <dbReference type="ARBA" id="ARBA00023211"/>
    </source>
</evidence>
<protein>
    <recommendedName>
        <fullName evidence="10">glycogenin glucosyltransferase</fullName>
        <ecNumber evidence="10">2.4.1.186</ecNumber>
    </recommendedName>
</protein>
<keyword evidence="4" id="KW-0808">Transferase</keyword>
<feature type="compositionally biased region" description="Pro residues" evidence="14">
    <location>
        <begin position="357"/>
        <end position="373"/>
    </location>
</feature>
<sequence>MATDRDDEVYATLLLSDTYLPGALVLAHSLLDNGTTKKLAVLVTEDTVSREAIAQLQTVYHHVIPVPRIQTSRPQNLELMNRVDLHSAFTKIALWKQTQFSKIVYIDADVVAYRAPDELFDIDAPFSAAPDIGWPDIFNSGVMVLKPDLDEYASLLALAEEGVSFDGADQGLLNMHFGSNYNRISFTYNVTPSAHYQYIPAYKHFQSNINMVHFIGAQKPWFQGRPADTPPTSSNINDTQESSPHETMTTAWWNVYDRHYGQGEQDSAPVPEQNSQLVQYFVKGEFKPPAGAAPEIESSYYQEQQHPSYQGHEHRYIGRQDDSGYHPPPPPPEEAHDPPRTISHHDDQTRDSGIQPEPQPSSQPERPPPPPMAPVWDGSKQAPPANSKPEAPDFPETKYEMSEDSAHFIAPERYPSPPRDMWYAVPEERPALLQTPKPIFPWEGRRSPPTRVFAPEYIAPILMKPEAAPKPGLERLISPPRFGGEPAGPSTPTLDEPVFERVISPPRFGAEPTGPSTPTADERGVAFFDEVEEIDIPPTESPSLEPEADVSSPSQSLASPASPEPLEEGPPPMSDYWSSPTATNAWDDVPGIHRYIERVIDQTGLGGVRRQDILQSGRTSDREPIHLRDGPVPLSTRRPRREFFKITDFPSVHDRPSLPVTPSLPSTPRYPWRNVRYAEEGEEGEGEEEDETSPPQPPGPLQEAEGVPRQSEWNPVERLAKLAADPEALLRRLSEEVEGVPAREMVKSSEGLSGEAGKWGRSRAEGDSGMRRDSEARGGRGLGARSAREEVGKVETPLVAPVPLKKQAADPVGSLDEAASSIGTEGRVPSVKRNTGHPNMEGRVLSE</sequence>
<comment type="function">
    <text evidence="13">Self-glucosylating initiator of glycogen synthesis. It catalyzes the formation of a short alpha (1,4)-glucosyl chain covalently attached via a glucose 1-O-tyrosyl linkage to internal tyrosine residues and these chains act as primers for the elongation reaction catalyzed by glycogen synthase.</text>
</comment>